<organism evidence="5 6">
    <name type="scientific">Psychrobacillus psychrotolerans</name>
    <dbReference type="NCBI Taxonomy" id="126156"/>
    <lineage>
        <taxon>Bacteria</taxon>
        <taxon>Bacillati</taxon>
        <taxon>Bacillota</taxon>
        <taxon>Bacilli</taxon>
        <taxon>Bacillales</taxon>
        <taxon>Bacillaceae</taxon>
        <taxon>Psychrobacillus</taxon>
    </lineage>
</organism>
<dbReference type="CDD" id="cd16443">
    <property type="entry name" value="LplA"/>
    <property type="match status" value="1"/>
</dbReference>
<dbReference type="PANTHER" id="PTHR43679:SF2">
    <property type="entry name" value="OCTANOYL-[GCVH]:PROTEIN N-OCTANOYLTRANSFERASE"/>
    <property type="match status" value="1"/>
</dbReference>
<dbReference type="InterPro" id="IPR024897">
    <property type="entry name" value="LipL"/>
</dbReference>
<comment type="pathway">
    <text evidence="3">Protein modification; protein lipoylation via endogenous pathway; protein N(6)-(lipoyl)lysine from octanoyl-[acyl-carrier-protein].</text>
</comment>
<reference evidence="6" key="1">
    <citation type="submission" date="2016-10" db="EMBL/GenBank/DDBJ databases">
        <authorList>
            <person name="Varghese N."/>
            <person name="Submissions S."/>
        </authorList>
    </citation>
    <scope>NUCLEOTIDE SEQUENCE [LARGE SCALE GENOMIC DNA]</scope>
    <source>
        <strain evidence="6">DSM 11706</strain>
    </source>
</reference>
<comment type="miscellaneous">
    <text evidence="3">The reaction proceeds via a thioester-linked acyl-enzyme intermediate.</text>
</comment>
<dbReference type="InterPro" id="IPR045864">
    <property type="entry name" value="aa-tRNA-synth_II/BPL/LPL"/>
</dbReference>
<dbReference type="InterPro" id="IPR050664">
    <property type="entry name" value="Octanoyltrans_LipM/LipL"/>
</dbReference>
<comment type="similarity">
    <text evidence="3">Belongs to the octanoyltransferase LipL family.</text>
</comment>
<evidence type="ECO:0000256" key="3">
    <source>
        <dbReference type="HAMAP-Rule" id="MF_02119"/>
    </source>
</evidence>
<dbReference type="EMBL" id="FOXU01000002">
    <property type="protein sequence ID" value="SFQ31629.1"/>
    <property type="molecule type" value="Genomic_DNA"/>
</dbReference>
<gene>
    <name evidence="3" type="primary">lipL</name>
    <name evidence="5" type="ORF">SAMN05421670_1535</name>
</gene>
<dbReference type="InterPro" id="IPR004143">
    <property type="entry name" value="BPL_LPL_catalytic"/>
</dbReference>
<keyword evidence="1 3" id="KW-0808">Transferase</keyword>
<evidence type="ECO:0000256" key="2">
    <source>
        <dbReference type="ARBA" id="ARBA00023315"/>
    </source>
</evidence>
<accession>A0A1I5XI29</accession>
<dbReference type="GO" id="GO:0009107">
    <property type="term" value="P:lipoate biosynthetic process"/>
    <property type="evidence" value="ECO:0007669"/>
    <property type="project" value="UniProtKB-UniRule"/>
</dbReference>
<dbReference type="SUPFAM" id="SSF55681">
    <property type="entry name" value="Class II aaRS and biotin synthetases"/>
    <property type="match status" value="1"/>
</dbReference>
<evidence type="ECO:0000259" key="4">
    <source>
        <dbReference type="PROSITE" id="PS51733"/>
    </source>
</evidence>
<dbReference type="EC" id="2.3.1.204" evidence="3"/>
<dbReference type="Proteomes" id="UP000198734">
    <property type="component" value="Unassembled WGS sequence"/>
</dbReference>
<keyword evidence="6" id="KW-1185">Reference proteome</keyword>
<sequence length="279" mass="31676">MSEIEVLLQQEKWRFWDQSLSGKSRSALESFASDDLLCHLVGQQQSPATVRTWVHSQTVVLGIQDHRLPFVEDGQNFLRTQGYSPIVRNSGGLAVVLDEGVLNVSIILPEAKQAIDIPTGYEVMLTFVELLFPEADGKIEAYEIIGSYCPGSYDLSIDGKKFAGVSQRRLRQGIAVQVYLCIEGSGSERAELIRRFYEIGIQGENTKFTYPDIKPEVMASMNELLDTSFRVEDIVIRIQQLLQQLSDTVIHQSVTPDEMDLYMFYMQRVVDRNKKMLEK</sequence>
<protein>
    <recommendedName>
        <fullName evidence="3">Octanoyl-[GcvH]:protein N-octanoyltransferase</fullName>
        <ecNumber evidence="3">2.3.1.204</ecNumber>
    </recommendedName>
    <alternativeName>
        <fullName evidence="3">Octanoyl-[GcvH]:E2 amidotransferase</fullName>
    </alternativeName>
</protein>
<dbReference type="AlphaFoldDB" id="A0A1I5XI29"/>
<feature type="active site" description="Acyl-thioester intermediate" evidence="3">
    <location>
        <position position="149"/>
    </location>
</feature>
<proteinExistence type="inferred from homology"/>
<feature type="domain" description="BPL/LPL catalytic" evidence="4">
    <location>
        <begin position="44"/>
        <end position="229"/>
    </location>
</feature>
<dbReference type="GO" id="GO:0009249">
    <property type="term" value="P:protein lipoylation"/>
    <property type="evidence" value="ECO:0007669"/>
    <property type="project" value="UniProtKB-UniRule"/>
</dbReference>
<comment type="catalytic activity">
    <reaction evidence="3">
        <text>N(6)-octanoyl-L-lysyl-[glycine-cleavage complex H protein] + L-lysyl-[lipoyl-carrier protein] = N(6)-octanoyl-L-lysyl-[lipoyl-carrier protein] + L-lysyl-[glycine-cleavage complex H protein]</text>
        <dbReference type="Rhea" id="RHEA:20213"/>
        <dbReference type="Rhea" id="RHEA-COMP:10500"/>
        <dbReference type="Rhea" id="RHEA-COMP:10501"/>
        <dbReference type="Rhea" id="RHEA-COMP:10503"/>
        <dbReference type="Rhea" id="RHEA-COMP:10504"/>
        <dbReference type="ChEBI" id="CHEBI:29969"/>
        <dbReference type="ChEBI" id="CHEBI:78809"/>
        <dbReference type="EC" id="2.3.1.204"/>
    </reaction>
</comment>
<evidence type="ECO:0000313" key="6">
    <source>
        <dbReference type="Proteomes" id="UP000198734"/>
    </source>
</evidence>
<dbReference type="GO" id="GO:0033819">
    <property type="term" value="F:lipoyl(octanoyl) transferase activity"/>
    <property type="evidence" value="ECO:0007669"/>
    <property type="project" value="InterPro"/>
</dbReference>
<evidence type="ECO:0000256" key="1">
    <source>
        <dbReference type="ARBA" id="ARBA00022679"/>
    </source>
</evidence>
<comment type="function">
    <text evidence="3">Catalyzes the amidotransfer (transamidation) of the octanoyl moiety from octanoyl-GcvH to the lipoyl domain of the E2 subunit of lipoate-dependent enzymes.</text>
</comment>
<keyword evidence="2 3" id="KW-0012">Acyltransferase</keyword>
<dbReference type="Gene3D" id="3.30.930.10">
    <property type="entry name" value="Bira Bifunctional Protein, Domain 2"/>
    <property type="match status" value="1"/>
</dbReference>
<dbReference type="STRING" id="126156.SAMN05421670_1535"/>
<evidence type="ECO:0000313" key="5">
    <source>
        <dbReference type="EMBL" id="SFQ31629.1"/>
    </source>
</evidence>
<dbReference type="HAMAP" id="MF_02119">
    <property type="entry name" value="LipL"/>
    <property type="match status" value="1"/>
</dbReference>
<dbReference type="PROSITE" id="PS51733">
    <property type="entry name" value="BPL_LPL_CATALYTIC"/>
    <property type="match status" value="1"/>
</dbReference>
<dbReference type="PANTHER" id="PTHR43679">
    <property type="entry name" value="OCTANOYLTRANSFERASE LIPM-RELATED"/>
    <property type="match status" value="1"/>
</dbReference>
<feature type="site" description="Lowers pKa of active site Cys" evidence="3">
    <location>
        <position position="161"/>
    </location>
</feature>
<name>A0A1I5XI29_9BACI</name>
<dbReference type="Pfam" id="PF21948">
    <property type="entry name" value="LplA-B_cat"/>
    <property type="match status" value="1"/>
</dbReference>